<dbReference type="Proteomes" id="UP000214646">
    <property type="component" value="Unassembled WGS sequence"/>
</dbReference>
<keyword evidence="2" id="KW-1185">Reference proteome</keyword>
<evidence type="ECO:0000313" key="1">
    <source>
        <dbReference type="EMBL" id="OWK41245.1"/>
    </source>
</evidence>
<dbReference type="AlphaFoldDB" id="A0A225DY20"/>
<evidence type="ECO:0000313" key="2">
    <source>
        <dbReference type="Proteomes" id="UP000214646"/>
    </source>
</evidence>
<organism evidence="1 2">
    <name type="scientific">Fimbriiglobus ruber</name>
    <dbReference type="NCBI Taxonomy" id="1908690"/>
    <lineage>
        <taxon>Bacteria</taxon>
        <taxon>Pseudomonadati</taxon>
        <taxon>Planctomycetota</taxon>
        <taxon>Planctomycetia</taxon>
        <taxon>Gemmatales</taxon>
        <taxon>Gemmataceae</taxon>
        <taxon>Fimbriiglobus</taxon>
    </lineage>
</organism>
<proteinExistence type="predicted"/>
<sequence>MWHPDLAGKPAEPAIRACGLGIPPRPSRGDPRGHALSVRVTQSTNLRIGGEHDEPSTMWVPSA</sequence>
<gene>
    <name evidence="1" type="ORF">FRUB_04608</name>
</gene>
<dbReference type="EMBL" id="NIDE01000006">
    <property type="protein sequence ID" value="OWK41245.1"/>
    <property type="molecule type" value="Genomic_DNA"/>
</dbReference>
<comment type="caution">
    <text evidence="1">The sequence shown here is derived from an EMBL/GenBank/DDBJ whole genome shotgun (WGS) entry which is preliminary data.</text>
</comment>
<protein>
    <submittedName>
        <fullName evidence="1">Uncharacterized protein</fullName>
    </submittedName>
</protein>
<accession>A0A225DY20</accession>
<name>A0A225DY20_9BACT</name>
<reference evidence="2" key="1">
    <citation type="submission" date="2017-06" db="EMBL/GenBank/DDBJ databases">
        <title>Genome analysis of Fimbriiglobus ruber SP5, the first member of the order Planctomycetales with confirmed chitinolytic capability.</title>
        <authorList>
            <person name="Ravin N.V."/>
            <person name="Rakitin A.L."/>
            <person name="Ivanova A.A."/>
            <person name="Beletsky A.V."/>
            <person name="Kulichevskaya I.S."/>
            <person name="Mardanov A.V."/>
            <person name="Dedysh S.N."/>
        </authorList>
    </citation>
    <scope>NUCLEOTIDE SEQUENCE [LARGE SCALE GENOMIC DNA]</scope>
    <source>
        <strain evidence="2">SP5</strain>
    </source>
</reference>